<dbReference type="GO" id="GO:0046872">
    <property type="term" value="F:metal ion binding"/>
    <property type="evidence" value="ECO:0007669"/>
    <property type="project" value="InterPro"/>
</dbReference>
<name>A0A318UXZ5_9GAMM</name>
<dbReference type="InterPro" id="IPR011249">
    <property type="entry name" value="Metalloenz_LuxS/M16"/>
</dbReference>
<accession>A0A318UXZ5</accession>
<gene>
    <name evidence="1" type="ORF">DFP75_11026</name>
</gene>
<dbReference type="RefSeq" id="WP_110577040.1">
    <property type="nucleotide sequence ID" value="NZ_QKLW01000010.1"/>
</dbReference>
<sequence length="439" mass="49449">MSDSNKPLFSRPVLAAIMLFCTLAIWLLNLTASNSTTLPTPKVEAWSTTSGIPVVWLKQEAWENSNKVELRFVFRSVTTNTALIETTLAMLMSDSLPLSTASINQRLAPLAASANSYYDHENQVIGLTLNNETDYLLPSLSLITKWLKDPDFKRRTFDNWQTQRSKSPNAQHVLEDALFFDSAEEQVSKNLMPASLEHIVDYYQSLKNAVVAIYVVGDLTLKAQQSLRTALNAISQDFKIAKDPAEKIQHEPISSTIQQNQGDLWQTRSAIALKPVATIKEWISLQIWGADLVSTLNKQQHIDFVQLALTLSPKNPWAWWSIQYSNNPIITPTASNEKMDQLINAKSLVFTEQVPSVQDEKTFQALLDAFKTQLETQALSPTWWSYIATQIAHLDGPLTLEQFANNYQEAVNSFTAEDYQTALSQLLTPSSYQEIQVYQ</sequence>
<evidence type="ECO:0000313" key="1">
    <source>
        <dbReference type="EMBL" id="PYF78895.1"/>
    </source>
</evidence>
<proteinExistence type="predicted"/>
<organism evidence="1 2">
    <name type="scientific">Marinomonas alcarazii</name>
    <dbReference type="NCBI Taxonomy" id="491949"/>
    <lineage>
        <taxon>Bacteria</taxon>
        <taxon>Pseudomonadati</taxon>
        <taxon>Pseudomonadota</taxon>
        <taxon>Gammaproteobacteria</taxon>
        <taxon>Oceanospirillales</taxon>
        <taxon>Oceanospirillaceae</taxon>
        <taxon>Marinomonas</taxon>
    </lineage>
</organism>
<reference evidence="1 2" key="1">
    <citation type="submission" date="2018-06" db="EMBL/GenBank/DDBJ databases">
        <title>Genomic Encyclopedia of Type Strains, Phase III (KMG-III): the genomes of soil and plant-associated and newly described type strains.</title>
        <authorList>
            <person name="Whitman W."/>
        </authorList>
    </citation>
    <scope>NUCLEOTIDE SEQUENCE [LARGE SCALE GENOMIC DNA]</scope>
    <source>
        <strain evidence="1 2">CECT 7730</strain>
    </source>
</reference>
<comment type="caution">
    <text evidence="1">The sequence shown here is derived from an EMBL/GenBank/DDBJ whole genome shotgun (WGS) entry which is preliminary data.</text>
</comment>
<dbReference type="AlphaFoldDB" id="A0A318UXZ5"/>
<dbReference type="Proteomes" id="UP000247551">
    <property type="component" value="Unassembled WGS sequence"/>
</dbReference>
<keyword evidence="2" id="KW-1185">Reference proteome</keyword>
<evidence type="ECO:0008006" key="3">
    <source>
        <dbReference type="Google" id="ProtNLM"/>
    </source>
</evidence>
<dbReference type="Gene3D" id="3.30.830.10">
    <property type="entry name" value="Metalloenzyme, LuxS/M16 peptidase-like"/>
    <property type="match status" value="1"/>
</dbReference>
<dbReference type="SUPFAM" id="SSF63411">
    <property type="entry name" value="LuxS/MPP-like metallohydrolase"/>
    <property type="match status" value="1"/>
</dbReference>
<evidence type="ECO:0000313" key="2">
    <source>
        <dbReference type="Proteomes" id="UP000247551"/>
    </source>
</evidence>
<dbReference type="EMBL" id="QKLW01000010">
    <property type="protein sequence ID" value="PYF78895.1"/>
    <property type="molecule type" value="Genomic_DNA"/>
</dbReference>
<protein>
    <recommendedName>
        <fullName evidence="3">Zn-dependent peptidase</fullName>
    </recommendedName>
</protein>